<dbReference type="InterPro" id="IPR036514">
    <property type="entry name" value="SGNH_hydro_sf"/>
</dbReference>
<evidence type="ECO:0000256" key="3">
    <source>
        <dbReference type="SAM" id="SignalP"/>
    </source>
</evidence>
<gene>
    <name evidence="5" type="ORF">EHYA_07062</name>
</gene>
<evidence type="ECO:0000313" key="6">
    <source>
        <dbReference type="Proteomes" id="UP000286931"/>
    </source>
</evidence>
<feature type="signal peptide" evidence="3">
    <location>
        <begin position="1"/>
        <end position="29"/>
    </location>
</feature>
<dbReference type="AlphaFoldDB" id="A0A401YXJ7"/>
<feature type="active site" evidence="1">
    <location>
        <position position="250"/>
    </location>
</feature>
<dbReference type="InterPro" id="IPR037460">
    <property type="entry name" value="SEST-like"/>
</dbReference>
<name>A0A401YXJ7_9ACTN</name>
<dbReference type="PANTHER" id="PTHR37981:SF1">
    <property type="entry name" value="SGNH HYDROLASE-TYPE ESTERASE DOMAIN-CONTAINING PROTEIN"/>
    <property type="match status" value="1"/>
</dbReference>
<feature type="disulfide bond" evidence="2">
    <location>
        <begin position="185"/>
        <end position="232"/>
    </location>
</feature>
<dbReference type="InterPro" id="IPR013830">
    <property type="entry name" value="SGNH_hydro"/>
</dbReference>
<evidence type="ECO:0000256" key="1">
    <source>
        <dbReference type="PIRSR" id="PIRSR637460-1"/>
    </source>
</evidence>
<feature type="disulfide bond" evidence="2">
    <location>
        <begin position="128"/>
        <end position="136"/>
    </location>
</feature>
<dbReference type="GO" id="GO:0004806">
    <property type="term" value="F:triacylglycerol lipase activity"/>
    <property type="evidence" value="ECO:0007669"/>
    <property type="project" value="TreeGrafter"/>
</dbReference>
<feature type="disulfide bond" evidence="2">
    <location>
        <begin position="62"/>
        <end position="87"/>
    </location>
</feature>
<comment type="caution">
    <text evidence="5">The sequence shown here is derived from an EMBL/GenBank/DDBJ whole genome shotgun (WGS) entry which is preliminary data.</text>
</comment>
<evidence type="ECO:0000256" key="2">
    <source>
        <dbReference type="PIRSR" id="PIRSR637460-2"/>
    </source>
</evidence>
<protein>
    <submittedName>
        <fullName evidence="5">Lipase 1</fullName>
    </submittedName>
</protein>
<dbReference type="SUPFAM" id="SSF52266">
    <property type="entry name" value="SGNH hydrolase"/>
    <property type="match status" value="1"/>
</dbReference>
<sequence>MLPMPRTIAAVAAAVAAAAIGIVAPSAQAAPATTYATNYAALGDSYSSGVGTGSYLPDSGSCKRSAKSYPALWNQAHPGGTFAFAACSGAKTADVRSSQLSVLNSATQLVTISVGGNDAGFVSTITTCVLSSDSECAAAVNKAKTYATTTLPGDLDATYAQIRAKAPNARLVVLGYPRLFELGSCFLGLSQAKRTVINQAADTLDEVTHQRASAANADFADVRSRFAGHGVCASNAWVNGVTLPIDESYHPTTSGQSQGYLPALQAVVGVRAH</sequence>
<feature type="chain" id="PRO_5019545282" evidence="3">
    <location>
        <begin position="30"/>
        <end position="273"/>
    </location>
</feature>
<keyword evidence="6" id="KW-1185">Reference proteome</keyword>
<reference evidence="5 6" key="1">
    <citation type="submission" date="2018-12" db="EMBL/GenBank/DDBJ databases">
        <title>Draft genome sequence of Embleya hyalina NBRC 13850T.</title>
        <authorList>
            <person name="Komaki H."/>
            <person name="Hosoyama A."/>
            <person name="Kimura A."/>
            <person name="Ichikawa N."/>
            <person name="Tamura T."/>
        </authorList>
    </citation>
    <scope>NUCLEOTIDE SEQUENCE [LARGE SCALE GENOMIC DNA]</scope>
    <source>
        <strain evidence="5 6">NBRC 13850</strain>
    </source>
</reference>
<feature type="domain" description="SGNH hydrolase-type esterase" evidence="4">
    <location>
        <begin position="41"/>
        <end position="256"/>
    </location>
</feature>
<evidence type="ECO:0000313" key="5">
    <source>
        <dbReference type="EMBL" id="GCD99347.1"/>
    </source>
</evidence>
<proteinExistence type="predicted"/>
<feature type="active site" description="Nucleophile" evidence="1">
    <location>
        <position position="45"/>
    </location>
</feature>
<dbReference type="Proteomes" id="UP000286931">
    <property type="component" value="Unassembled WGS sequence"/>
</dbReference>
<dbReference type="PANTHER" id="PTHR37981">
    <property type="entry name" value="LIPASE 2"/>
    <property type="match status" value="1"/>
</dbReference>
<dbReference type="Gene3D" id="3.40.50.1110">
    <property type="entry name" value="SGNH hydrolase"/>
    <property type="match status" value="1"/>
</dbReference>
<dbReference type="CDD" id="cd01823">
    <property type="entry name" value="SEST_like"/>
    <property type="match status" value="1"/>
</dbReference>
<organism evidence="5 6">
    <name type="scientific">Embleya hyalina</name>
    <dbReference type="NCBI Taxonomy" id="516124"/>
    <lineage>
        <taxon>Bacteria</taxon>
        <taxon>Bacillati</taxon>
        <taxon>Actinomycetota</taxon>
        <taxon>Actinomycetes</taxon>
        <taxon>Kitasatosporales</taxon>
        <taxon>Streptomycetaceae</taxon>
        <taxon>Embleya</taxon>
    </lineage>
</organism>
<dbReference type="Pfam" id="PF13472">
    <property type="entry name" value="Lipase_GDSL_2"/>
    <property type="match status" value="1"/>
</dbReference>
<dbReference type="EMBL" id="BIFH01000032">
    <property type="protein sequence ID" value="GCD99347.1"/>
    <property type="molecule type" value="Genomic_DNA"/>
</dbReference>
<evidence type="ECO:0000259" key="4">
    <source>
        <dbReference type="Pfam" id="PF13472"/>
    </source>
</evidence>
<accession>A0A401YXJ7</accession>
<keyword evidence="3" id="KW-0732">Signal</keyword>
<dbReference type="GO" id="GO:0019433">
    <property type="term" value="P:triglyceride catabolic process"/>
    <property type="evidence" value="ECO:0007669"/>
    <property type="project" value="TreeGrafter"/>
</dbReference>
<keyword evidence="2" id="KW-1015">Disulfide bond</keyword>